<proteinExistence type="predicted"/>
<dbReference type="InterPro" id="IPR006202">
    <property type="entry name" value="Neur_chan_lig-bd"/>
</dbReference>
<evidence type="ECO:0000313" key="4">
    <source>
        <dbReference type="WBParaSite" id="HPBE_0000346201-mRNA-1"/>
    </source>
</evidence>
<evidence type="ECO:0000259" key="1">
    <source>
        <dbReference type="Pfam" id="PF02931"/>
    </source>
</evidence>
<dbReference type="GO" id="GO:0005230">
    <property type="term" value="F:extracellular ligand-gated monoatomic ion channel activity"/>
    <property type="evidence" value="ECO:0007669"/>
    <property type="project" value="InterPro"/>
</dbReference>
<dbReference type="InterPro" id="IPR036734">
    <property type="entry name" value="Neur_chan_lig-bd_sf"/>
</dbReference>
<accession>A0A183FBC0</accession>
<evidence type="ECO:0000313" key="2">
    <source>
        <dbReference type="EMBL" id="VDO35334.1"/>
    </source>
</evidence>
<dbReference type="EMBL" id="UZAH01009231">
    <property type="protein sequence ID" value="VDO35334.1"/>
    <property type="molecule type" value="Genomic_DNA"/>
</dbReference>
<keyword evidence="3" id="KW-1185">Reference proteome</keyword>
<dbReference type="AlphaFoldDB" id="A0A183FBC0"/>
<name>A0A183FBC0_HELPZ</name>
<protein>
    <submittedName>
        <fullName evidence="4">Neur_chan_LBD domain-containing protein</fullName>
    </submittedName>
</protein>
<gene>
    <name evidence="2" type="ORF">HPBE_LOCUS3463</name>
</gene>
<accession>A0A3P7VLU8</accession>
<evidence type="ECO:0000313" key="3">
    <source>
        <dbReference type="Proteomes" id="UP000050761"/>
    </source>
</evidence>
<dbReference type="Proteomes" id="UP000050761">
    <property type="component" value="Unassembled WGS sequence"/>
</dbReference>
<feature type="domain" description="Neurotransmitter-gated ion-channel ligand-binding" evidence="1">
    <location>
        <begin position="2"/>
        <end position="47"/>
    </location>
</feature>
<sequence>MQTIRFAMDVTMQWADPLLVWTPTAGSGLTILKVPEDSIWTPDATFYAA</sequence>
<reference evidence="2 3" key="1">
    <citation type="submission" date="2018-11" db="EMBL/GenBank/DDBJ databases">
        <authorList>
            <consortium name="Pathogen Informatics"/>
        </authorList>
    </citation>
    <scope>NUCLEOTIDE SEQUENCE [LARGE SCALE GENOMIC DNA]</scope>
</reference>
<dbReference type="OrthoDB" id="410315at2759"/>
<reference evidence="4" key="2">
    <citation type="submission" date="2019-09" db="UniProtKB">
        <authorList>
            <consortium name="WormBaseParasite"/>
        </authorList>
    </citation>
    <scope>IDENTIFICATION</scope>
</reference>
<dbReference type="GO" id="GO:0016020">
    <property type="term" value="C:membrane"/>
    <property type="evidence" value="ECO:0007669"/>
    <property type="project" value="InterPro"/>
</dbReference>
<dbReference type="WBParaSite" id="HPBE_0000346201-mRNA-1">
    <property type="protein sequence ID" value="HPBE_0000346201-mRNA-1"/>
    <property type="gene ID" value="HPBE_0000346201"/>
</dbReference>
<organism evidence="3 4">
    <name type="scientific">Heligmosomoides polygyrus</name>
    <name type="common">Parasitic roundworm</name>
    <dbReference type="NCBI Taxonomy" id="6339"/>
    <lineage>
        <taxon>Eukaryota</taxon>
        <taxon>Metazoa</taxon>
        <taxon>Ecdysozoa</taxon>
        <taxon>Nematoda</taxon>
        <taxon>Chromadorea</taxon>
        <taxon>Rhabditida</taxon>
        <taxon>Rhabditina</taxon>
        <taxon>Rhabditomorpha</taxon>
        <taxon>Strongyloidea</taxon>
        <taxon>Heligmosomidae</taxon>
        <taxon>Heligmosomoides</taxon>
    </lineage>
</organism>
<dbReference type="Gene3D" id="2.70.170.10">
    <property type="entry name" value="Neurotransmitter-gated ion-channel ligand-binding domain"/>
    <property type="match status" value="1"/>
</dbReference>
<dbReference type="Pfam" id="PF02931">
    <property type="entry name" value="Neur_chan_LBD"/>
    <property type="match status" value="1"/>
</dbReference>
<dbReference type="SUPFAM" id="SSF63712">
    <property type="entry name" value="Nicotinic receptor ligand binding domain-like"/>
    <property type="match status" value="1"/>
</dbReference>